<dbReference type="InterPro" id="IPR036955">
    <property type="entry name" value="AP2/ERF_dom_sf"/>
</dbReference>
<dbReference type="SMART" id="SM00380">
    <property type="entry name" value="AP2"/>
    <property type="match status" value="1"/>
</dbReference>
<dbReference type="PANTHER" id="PTHR10322">
    <property type="entry name" value="DNA POLYMERASE CATALYTIC SUBUNIT"/>
    <property type="match status" value="1"/>
</dbReference>
<dbReference type="InterPro" id="IPR016177">
    <property type="entry name" value="DNA-bd_dom_sf"/>
</dbReference>
<dbReference type="GO" id="GO:0006297">
    <property type="term" value="P:nucleotide-excision repair, DNA gap filling"/>
    <property type="evidence" value="ECO:0007669"/>
    <property type="project" value="TreeGrafter"/>
</dbReference>
<gene>
    <name evidence="9" type="ORF">E3N88_13436</name>
</gene>
<dbReference type="GO" id="GO:0045004">
    <property type="term" value="P:DNA replication proofreading"/>
    <property type="evidence" value="ECO:0007669"/>
    <property type="project" value="TreeGrafter"/>
</dbReference>
<dbReference type="InterPro" id="IPR050240">
    <property type="entry name" value="DNA_pol_type-B"/>
</dbReference>
<comment type="catalytic activity">
    <reaction evidence="7">
        <text>DNA(n) + a 2'-deoxyribonucleoside 5'-triphosphate = DNA(n+1) + diphosphate</text>
        <dbReference type="Rhea" id="RHEA:22508"/>
        <dbReference type="Rhea" id="RHEA-COMP:17339"/>
        <dbReference type="Rhea" id="RHEA-COMP:17340"/>
        <dbReference type="ChEBI" id="CHEBI:33019"/>
        <dbReference type="ChEBI" id="CHEBI:61560"/>
        <dbReference type="ChEBI" id="CHEBI:173112"/>
        <dbReference type="EC" id="2.7.7.7"/>
    </reaction>
</comment>
<dbReference type="Gene3D" id="3.30.420.10">
    <property type="entry name" value="Ribonuclease H-like superfamily/Ribonuclease H"/>
    <property type="match status" value="1"/>
</dbReference>
<dbReference type="GO" id="GO:0003677">
    <property type="term" value="F:DNA binding"/>
    <property type="evidence" value="ECO:0007669"/>
    <property type="project" value="UniProtKB-KW"/>
</dbReference>
<accession>A0A5N6PAW4</accession>
<dbReference type="InterPro" id="IPR056435">
    <property type="entry name" value="DPOD/Z_N"/>
</dbReference>
<evidence type="ECO:0000256" key="3">
    <source>
        <dbReference type="ARBA" id="ARBA00023125"/>
    </source>
</evidence>
<keyword evidence="5" id="KW-0539">Nucleus</keyword>
<sequence>MRKWGRWVGQIREPNKRSRIWLGSYSSPVAAARVYILPPRTLGTSLFHDSIVEDAGLCDLSPALIQKKATEVGAKVKITLPYPFVLQLGNSGCCNVHGFERYFYISCPPGMGPDDISCFHQILEGRMREANKNKKISVPKFILRVELVQKRSIMCYQQHSSQPFLKIVVALPSMVANCIGILDKGIQIDGFGMKSFMTYESNVLFVLRFMFDCKIVGGNWIEVPPNKYKTSAKSLSYSQFEFHCLYPHLSNDINNKSHAPEGEFSKMAPFRILSFDIECAGRKGLFPDAKYDPIIQIIPDRQTLYRSATWPKEV</sequence>
<keyword evidence="2" id="KW-0805">Transcription regulation</keyword>
<keyword evidence="10" id="KW-1185">Reference proteome</keyword>
<evidence type="ECO:0000256" key="2">
    <source>
        <dbReference type="ARBA" id="ARBA00023015"/>
    </source>
</evidence>
<dbReference type="GO" id="GO:0006287">
    <property type="term" value="P:base-excision repair, gap-filling"/>
    <property type="evidence" value="ECO:0007669"/>
    <property type="project" value="TreeGrafter"/>
</dbReference>
<keyword evidence="4" id="KW-0804">Transcription</keyword>
<dbReference type="InterPro" id="IPR006133">
    <property type="entry name" value="DNA-dir_DNA_pol_B_exonuc"/>
</dbReference>
<dbReference type="CDD" id="cd00018">
    <property type="entry name" value="AP2"/>
    <property type="match status" value="1"/>
</dbReference>
<dbReference type="AlphaFoldDB" id="A0A5N6PAW4"/>
<dbReference type="OrthoDB" id="2414538at2759"/>
<dbReference type="PANTHER" id="PTHR10322:SF23">
    <property type="entry name" value="DNA POLYMERASE DELTA CATALYTIC SUBUNIT"/>
    <property type="match status" value="1"/>
</dbReference>
<dbReference type="GO" id="GO:0043625">
    <property type="term" value="C:delta DNA polymerase complex"/>
    <property type="evidence" value="ECO:0007669"/>
    <property type="project" value="TreeGrafter"/>
</dbReference>
<keyword evidence="3" id="KW-0238">DNA-binding</keyword>
<evidence type="ECO:0000256" key="5">
    <source>
        <dbReference type="ARBA" id="ARBA00023242"/>
    </source>
</evidence>
<evidence type="ECO:0000256" key="4">
    <source>
        <dbReference type="ARBA" id="ARBA00023163"/>
    </source>
</evidence>
<evidence type="ECO:0000256" key="1">
    <source>
        <dbReference type="ARBA" id="ARBA00004123"/>
    </source>
</evidence>
<evidence type="ECO:0000256" key="6">
    <source>
        <dbReference type="ARBA" id="ARBA00024411"/>
    </source>
</evidence>
<dbReference type="Gene3D" id="3.30.342.10">
    <property type="entry name" value="DNA Polymerase, chain B, domain 1"/>
    <property type="match status" value="1"/>
</dbReference>
<dbReference type="GO" id="GO:0008296">
    <property type="term" value="F:3'-5'-DNA exonuclease activity"/>
    <property type="evidence" value="ECO:0007669"/>
    <property type="project" value="TreeGrafter"/>
</dbReference>
<evidence type="ECO:0000256" key="7">
    <source>
        <dbReference type="ARBA" id="ARBA00049244"/>
    </source>
</evidence>
<proteinExistence type="predicted"/>
<dbReference type="EMBL" id="SZYD01000006">
    <property type="protein sequence ID" value="KAD5961963.1"/>
    <property type="molecule type" value="Genomic_DNA"/>
</dbReference>
<evidence type="ECO:0000259" key="8">
    <source>
        <dbReference type="PROSITE" id="PS51032"/>
    </source>
</evidence>
<dbReference type="Pfam" id="PF03104">
    <property type="entry name" value="DNA_pol_B_exo1"/>
    <property type="match status" value="1"/>
</dbReference>
<dbReference type="Gene3D" id="3.30.730.10">
    <property type="entry name" value="AP2/ERF domain"/>
    <property type="match status" value="1"/>
</dbReference>
<name>A0A5N6PAW4_9ASTR</name>
<dbReference type="Pfam" id="PF24055">
    <property type="entry name" value="POL3_N"/>
    <property type="match status" value="1"/>
</dbReference>
<dbReference type="SUPFAM" id="SSF53098">
    <property type="entry name" value="Ribonuclease H-like"/>
    <property type="match status" value="1"/>
</dbReference>
<dbReference type="GO" id="GO:0003700">
    <property type="term" value="F:DNA-binding transcription factor activity"/>
    <property type="evidence" value="ECO:0007669"/>
    <property type="project" value="InterPro"/>
</dbReference>
<dbReference type="Proteomes" id="UP000326396">
    <property type="component" value="Linkage Group LG14"/>
</dbReference>
<dbReference type="InterPro" id="IPR001471">
    <property type="entry name" value="AP2/ERF_dom"/>
</dbReference>
<evidence type="ECO:0000313" key="10">
    <source>
        <dbReference type="Proteomes" id="UP000326396"/>
    </source>
</evidence>
<dbReference type="GO" id="GO:0003887">
    <property type="term" value="F:DNA-directed DNA polymerase activity"/>
    <property type="evidence" value="ECO:0007669"/>
    <property type="project" value="UniProtKB-EC"/>
</dbReference>
<dbReference type="PROSITE" id="PS51032">
    <property type="entry name" value="AP2_ERF"/>
    <property type="match status" value="1"/>
</dbReference>
<organism evidence="9 10">
    <name type="scientific">Mikania micrantha</name>
    <name type="common">bitter vine</name>
    <dbReference type="NCBI Taxonomy" id="192012"/>
    <lineage>
        <taxon>Eukaryota</taxon>
        <taxon>Viridiplantae</taxon>
        <taxon>Streptophyta</taxon>
        <taxon>Embryophyta</taxon>
        <taxon>Tracheophyta</taxon>
        <taxon>Spermatophyta</taxon>
        <taxon>Magnoliopsida</taxon>
        <taxon>eudicotyledons</taxon>
        <taxon>Gunneridae</taxon>
        <taxon>Pentapetalae</taxon>
        <taxon>asterids</taxon>
        <taxon>campanulids</taxon>
        <taxon>Asterales</taxon>
        <taxon>Asteraceae</taxon>
        <taxon>Asteroideae</taxon>
        <taxon>Heliantheae alliance</taxon>
        <taxon>Eupatorieae</taxon>
        <taxon>Mikania</taxon>
    </lineage>
</organism>
<comment type="subcellular location">
    <subcellularLocation>
        <location evidence="1">Nucleus</location>
    </subcellularLocation>
</comment>
<reference evidence="9 10" key="1">
    <citation type="submission" date="2019-05" db="EMBL/GenBank/DDBJ databases">
        <title>Mikania micrantha, genome provides insights into the molecular mechanism of rapid growth.</title>
        <authorList>
            <person name="Liu B."/>
        </authorList>
    </citation>
    <scope>NUCLEOTIDE SEQUENCE [LARGE SCALE GENOMIC DNA]</scope>
    <source>
        <strain evidence="9">NLD-2019</strain>
        <tissue evidence="9">Leaf</tissue>
    </source>
</reference>
<dbReference type="SUPFAM" id="SSF54171">
    <property type="entry name" value="DNA-binding domain"/>
    <property type="match status" value="1"/>
</dbReference>
<evidence type="ECO:0000313" key="9">
    <source>
        <dbReference type="EMBL" id="KAD5961963.1"/>
    </source>
</evidence>
<dbReference type="InterPro" id="IPR012337">
    <property type="entry name" value="RNaseH-like_sf"/>
</dbReference>
<comment type="caution">
    <text evidence="9">The sequence shown here is derived from an EMBL/GenBank/DDBJ whole genome shotgun (WGS) entry which is preliminary data.</text>
</comment>
<dbReference type="InterPro" id="IPR036397">
    <property type="entry name" value="RNaseH_sf"/>
</dbReference>
<feature type="domain" description="AP2/ERF" evidence="8">
    <location>
        <begin position="1"/>
        <end position="35"/>
    </location>
</feature>
<protein>
    <recommendedName>
        <fullName evidence="6">DNA polymerase delta catalytic subunit</fullName>
    </recommendedName>
</protein>